<feature type="region of interest" description="Disordered" evidence="1">
    <location>
        <begin position="71"/>
        <end position="141"/>
    </location>
</feature>
<sequence>MDSIEPEESTNNLNDINFVCPTCKESKASLNRLQGTFRKAKTRNAQMKLEVRALRRQNRRLQQDIRVCTELEDECSKEDAQSESESELEELGHSSEDEGSYCDNEDPEDPDWDVLENEAAENESSAWNDEDQNPSSRNNIR</sequence>
<dbReference type="KEGG" id="aten:116308671"/>
<reference evidence="3" key="1">
    <citation type="submission" date="2025-08" db="UniProtKB">
        <authorList>
            <consortium name="RefSeq"/>
        </authorList>
    </citation>
    <scope>IDENTIFICATION</scope>
    <source>
        <tissue evidence="3">Tentacle</tissue>
    </source>
</reference>
<feature type="compositionally biased region" description="Acidic residues" evidence="1">
    <location>
        <begin position="97"/>
        <end position="121"/>
    </location>
</feature>
<dbReference type="GeneID" id="116308671"/>
<evidence type="ECO:0000256" key="1">
    <source>
        <dbReference type="SAM" id="MobiDB-lite"/>
    </source>
</evidence>
<evidence type="ECO:0000313" key="3">
    <source>
        <dbReference type="RefSeq" id="XP_031575006.1"/>
    </source>
</evidence>
<keyword evidence="2" id="KW-1185">Reference proteome</keyword>
<dbReference type="AlphaFoldDB" id="A0A6P8J4N3"/>
<organism evidence="2 3">
    <name type="scientific">Actinia tenebrosa</name>
    <name type="common">Australian red waratah sea anemone</name>
    <dbReference type="NCBI Taxonomy" id="6105"/>
    <lineage>
        <taxon>Eukaryota</taxon>
        <taxon>Metazoa</taxon>
        <taxon>Cnidaria</taxon>
        <taxon>Anthozoa</taxon>
        <taxon>Hexacorallia</taxon>
        <taxon>Actiniaria</taxon>
        <taxon>Actiniidae</taxon>
        <taxon>Actinia</taxon>
    </lineage>
</organism>
<name>A0A6P8J4N3_ACTTE</name>
<dbReference type="Proteomes" id="UP000515163">
    <property type="component" value="Unplaced"/>
</dbReference>
<dbReference type="RefSeq" id="XP_031575006.1">
    <property type="nucleotide sequence ID" value="XM_031719146.1"/>
</dbReference>
<feature type="compositionally biased region" description="Acidic residues" evidence="1">
    <location>
        <begin position="71"/>
        <end position="89"/>
    </location>
</feature>
<dbReference type="OrthoDB" id="5981002at2759"/>
<gene>
    <name evidence="3" type="primary">LOC116308671</name>
</gene>
<protein>
    <submittedName>
        <fullName evidence="3">Uncharacterized protein LOC116308671</fullName>
    </submittedName>
</protein>
<dbReference type="InParanoid" id="A0A6P8J4N3"/>
<accession>A0A6P8J4N3</accession>
<proteinExistence type="predicted"/>
<evidence type="ECO:0000313" key="2">
    <source>
        <dbReference type="Proteomes" id="UP000515163"/>
    </source>
</evidence>